<keyword evidence="2" id="KW-1185">Reference proteome</keyword>
<dbReference type="Proteomes" id="UP000827092">
    <property type="component" value="Unassembled WGS sequence"/>
</dbReference>
<proteinExistence type="predicted"/>
<dbReference type="PANTHER" id="PTHR47331">
    <property type="entry name" value="PHD-TYPE DOMAIN-CONTAINING PROTEIN"/>
    <property type="match status" value="1"/>
</dbReference>
<comment type="caution">
    <text evidence="1">The sequence shown here is derived from an EMBL/GenBank/DDBJ whole genome shotgun (WGS) entry which is preliminary data.</text>
</comment>
<sequence>MQQCTREDASQLLSIVDTSKEVIRSLQNLDLPLTGFADSIFVYSIIQKLDPATRSWWERGLEDDRIPTIDELLKFITHHARAIQQQSNKIFSKPRQPSVPSSGKPVRVSSFTALIKSQCSYCTSNDHAFFQCSKFKDLTTLQRKTFVKENRLCYNCLKNHKLANYSSKFTCRVCHKKHNTLLHFESTNSTDNARVLSPHAAEFVPGSVNEPTSVPQQTLTNVSSCVSHQYASIQVLLCTAIVKVLDYSNQFQQCRVLLDPGSQACFVTESCFYRLGLSRTRARVEISCLGSSSAHTNGVTNLKFTPHFKESPEFITSAFIINKIIGDIPHFSLPSDTAAPFRDLKLADPNFFQGFIREYLALQHMKKVPVSEKNSNPKFYLPMQCLGKAALRQSFVSYLMDRPSLLQVCPSTIYSIQAQEFNQNLFTFFYVSELSQLQCVLMRRRCFAK</sequence>
<organism evidence="1 2">
    <name type="scientific">Oedothorax gibbosus</name>
    <dbReference type="NCBI Taxonomy" id="931172"/>
    <lineage>
        <taxon>Eukaryota</taxon>
        <taxon>Metazoa</taxon>
        <taxon>Ecdysozoa</taxon>
        <taxon>Arthropoda</taxon>
        <taxon>Chelicerata</taxon>
        <taxon>Arachnida</taxon>
        <taxon>Araneae</taxon>
        <taxon>Araneomorphae</taxon>
        <taxon>Entelegynae</taxon>
        <taxon>Araneoidea</taxon>
        <taxon>Linyphiidae</taxon>
        <taxon>Erigoninae</taxon>
        <taxon>Oedothorax</taxon>
    </lineage>
</organism>
<dbReference type="PANTHER" id="PTHR47331:SF5">
    <property type="entry name" value="RIBONUCLEASE H"/>
    <property type="match status" value="1"/>
</dbReference>
<gene>
    <name evidence="1" type="ORF">JTE90_012653</name>
</gene>
<reference evidence="1 2" key="1">
    <citation type="journal article" date="2022" name="Nat. Ecol. Evol.">
        <title>A masculinizing supergene underlies an exaggerated male reproductive morph in a spider.</title>
        <authorList>
            <person name="Hendrickx F."/>
            <person name="De Corte Z."/>
            <person name="Sonet G."/>
            <person name="Van Belleghem S.M."/>
            <person name="Kostlbacher S."/>
            <person name="Vangestel C."/>
        </authorList>
    </citation>
    <scope>NUCLEOTIDE SEQUENCE [LARGE SCALE GENOMIC DNA]</scope>
    <source>
        <strain evidence="1">W744_W776</strain>
    </source>
</reference>
<protein>
    <recommendedName>
        <fullName evidence="3">Peptidase aspartic putative domain-containing protein</fullName>
    </recommendedName>
</protein>
<evidence type="ECO:0000313" key="2">
    <source>
        <dbReference type="Proteomes" id="UP000827092"/>
    </source>
</evidence>
<dbReference type="EMBL" id="JAFNEN010002078">
    <property type="protein sequence ID" value="KAG8173081.1"/>
    <property type="molecule type" value="Genomic_DNA"/>
</dbReference>
<accession>A0AAV6TNC5</accession>
<name>A0AAV6TNC5_9ARAC</name>
<evidence type="ECO:0000313" key="1">
    <source>
        <dbReference type="EMBL" id="KAG8173081.1"/>
    </source>
</evidence>
<evidence type="ECO:0008006" key="3">
    <source>
        <dbReference type="Google" id="ProtNLM"/>
    </source>
</evidence>
<dbReference type="AlphaFoldDB" id="A0AAV6TNC5"/>